<feature type="region of interest" description="Disordered" evidence="1">
    <location>
        <begin position="141"/>
        <end position="161"/>
    </location>
</feature>
<dbReference type="AlphaFoldDB" id="A0A6A5RRZ1"/>
<organism evidence="2 3">
    <name type="scientific">Didymella exigua CBS 183.55</name>
    <dbReference type="NCBI Taxonomy" id="1150837"/>
    <lineage>
        <taxon>Eukaryota</taxon>
        <taxon>Fungi</taxon>
        <taxon>Dikarya</taxon>
        <taxon>Ascomycota</taxon>
        <taxon>Pezizomycotina</taxon>
        <taxon>Dothideomycetes</taxon>
        <taxon>Pleosporomycetidae</taxon>
        <taxon>Pleosporales</taxon>
        <taxon>Pleosporineae</taxon>
        <taxon>Didymellaceae</taxon>
        <taxon>Didymella</taxon>
    </lineage>
</organism>
<keyword evidence="3" id="KW-1185">Reference proteome</keyword>
<accession>A0A6A5RRZ1</accession>
<feature type="region of interest" description="Disordered" evidence="1">
    <location>
        <begin position="61"/>
        <end position="93"/>
    </location>
</feature>
<proteinExistence type="predicted"/>
<gene>
    <name evidence="2" type="ORF">M421DRAFT_130367</name>
</gene>
<evidence type="ECO:0000313" key="3">
    <source>
        <dbReference type="Proteomes" id="UP000800082"/>
    </source>
</evidence>
<protein>
    <submittedName>
        <fullName evidence="2">Uncharacterized protein</fullName>
    </submittedName>
</protein>
<dbReference type="RefSeq" id="XP_033450072.1">
    <property type="nucleotide sequence ID" value="XM_033587379.1"/>
</dbReference>
<name>A0A6A5RRZ1_9PLEO</name>
<dbReference type="EMBL" id="ML978965">
    <property type="protein sequence ID" value="KAF1929824.1"/>
    <property type="molecule type" value="Genomic_DNA"/>
</dbReference>
<dbReference type="GeneID" id="54345025"/>
<feature type="compositionally biased region" description="Basic and acidic residues" evidence="1">
    <location>
        <begin position="61"/>
        <end position="78"/>
    </location>
</feature>
<evidence type="ECO:0000256" key="1">
    <source>
        <dbReference type="SAM" id="MobiDB-lite"/>
    </source>
</evidence>
<reference evidence="2" key="1">
    <citation type="journal article" date="2020" name="Stud. Mycol.">
        <title>101 Dothideomycetes genomes: a test case for predicting lifestyles and emergence of pathogens.</title>
        <authorList>
            <person name="Haridas S."/>
            <person name="Albert R."/>
            <person name="Binder M."/>
            <person name="Bloem J."/>
            <person name="Labutti K."/>
            <person name="Salamov A."/>
            <person name="Andreopoulos B."/>
            <person name="Baker S."/>
            <person name="Barry K."/>
            <person name="Bills G."/>
            <person name="Bluhm B."/>
            <person name="Cannon C."/>
            <person name="Castanera R."/>
            <person name="Culley D."/>
            <person name="Daum C."/>
            <person name="Ezra D."/>
            <person name="Gonzalez J."/>
            <person name="Henrissat B."/>
            <person name="Kuo A."/>
            <person name="Liang C."/>
            <person name="Lipzen A."/>
            <person name="Lutzoni F."/>
            <person name="Magnuson J."/>
            <person name="Mondo S."/>
            <person name="Nolan M."/>
            <person name="Ohm R."/>
            <person name="Pangilinan J."/>
            <person name="Park H.-J."/>
            <person name="Ramirez L."/>
            <person name="Alfaro M."/>
            <person name="Sun H."/>
            <person name="Tritt A."/>
            <person name="Yoshinaga Y."/>
            <person name="Zwiers L.-H."/>
            <person name="Turgeon B."/>
            <person name="Goodwin S."/>
            <person name="Spatafora J."/>
            <person name="Crous P."/>
            <person name="Grigoriev I."/>
        </authorList>
    </citation>
    <scope>NUCLEOTIDE SEQUENCE</scope>
    <source>
        <strain evidence="2">CBS 183.55</strain>
    </source>
</reference>
<sequence>MKVYHAPAALIADLRLSTRSHGPLAKKREILSSSHLDTGRAEYHSSDTKMASAIDYEKHRDSSSLDGKIDGHGVHDEVVNPLSDLPDPDAGLSDQERAAADKKLLRKLDLKLIPWLSFLYLICECDATTSAQHWLTTDASLPRQNQHRQRESRRSAAGSENDQRAIQCHADNLLCQLRCL</sequence>
<dbReference type="Proteomes" id="UP000800082">
    <property type="component" value="Unassembled WGS sequence"/>
</dbReference>
<evidence type="ECO:0000313" key="2">
    <source>
        <dbReference type="EMBL" id="KAF1929824.1"/>
    </source>
</evidence>